<gene>
    <name evidence="1" type="ORF">L1987_26664</name>
</gene>
<evidence type="ECO:0000313" key="2">
    <source>
        <dbReference type="Proteomes" id="UP001056120"/>
    </source>
</evidence>
<comment type="caution">
    <text evidence="1">The sequence shown here is derived from an EMBL/GenBank/DDBJ whole genome shotgun (WGS) entry which is preliminary data.</text>
</comment>
<accession>A0ACB9IB85</accession>
<dbReference type="Proteomes" id="UP001056120">
    <property type="component" value="Linkage Group LG09"/>
</dbReference>
<organism evidence="1 2">
    <name type="scientific">Smallanthus sonchifolius</name>
    <dbReference type="NCBI Taxonomy" id="185202"/>
    <lineage>
        <taxon>Eukaryota</taxon>
        <taxon>Viridiplantae</taxon>
        <taxon>Streptophyta</taxon>
        <taxon>Embryophyta</taxon>
        <taxon>Tracheophyta</taxon>
        <taxon>Spermatophyta</taxon>
        <taxon>Magnoliopsida</taxon>
        <taxon>eudicotyledons</taxon>
        <taxon>Gunneridae</taxon>
        <taxon>Pentapetalae</taxon>
        <taxon>asterids</taxon>
        <taxon>campanulids</taxon>
        <taxon>Asterales</taxon>
        <taxon>Asteraceae</taxon>
        <taxon>Asteroideae</taxon>
        <taxon>Heliantheae alliance</taxon>
        <taxon>Millerieae</taxon>
        <taxon>Smallanthus</taxon>
    </lineage>
</organism>
<evidence type="ECO:0000313" key="1">
    <source>
        <dbReference type="EMBL" id="KAI3804828.1"/>
    </source>
</evidence>
<name>A0ACB9IB85_9ASTR</name>
<keyword evidence="2" id="KW-1185">Reference proteome</keyword>
<dbReference type="EMBL" id="CM042026">
    <property type="protein sequence ID" value="KAI3804828.1"/>
    <property type="molecule type" value="Genomic_DNA"/>
</dbReference>
<reference evidence="2" key="1">
    <citation type="journal article" date="2022" name="Mol. Ecol. Resour.">
        <title>The genomes of chicory, endive, great burdock and yacon provide insights into Asteraceae palaeo-polyploidization history and plant inulin production.</title>
        <authorList>
            <person name="Fan W."/>
            <person name="Wang S."/>
            <person name="Wang H."/>
            <person name="Wang A."/>
            <person name="Jiang F."/>
            <person name="Liu H."/>
            <person name="Zhao H."/>
            <person name="Xu D."/>
            <person name="Zhang Y."/>
        </authorList>
    </citation>
    <scope>NUCLEOTIDE SEQUENCE [LARGE SCALE GENOMIC DNA]</scope>
    <source>
        <strain evidence="2">cv. Yunnan</strain>
    </source>
</reference>
<sequence length="96" mass="10829">MIRRLRAEDDQKTETVLEKTIGVGKKEGWLGRGKGIQRTWSSDTVMSFCNEFRCFGAASFSLRNKFTDEALSAVADTTYFEFSGILSRHALRVLST</sequence>
<protein>
    <submittedName>
        <fullName evidence="1">Uncharacterized protein</fullName>
    </submittedName>
</protein>
<proteinExistence type="predicted"/>
<reference evidence="1 2" key="2">
    <citation type="journal article" date="2022" name="Mol. Ecol. Resour.">
        <title>The genomes of chicory, endive, great burdock and yacon provide insights into Asteraceae paleo-polyploidization history and plant inulin production.</title>
        <authorList>
            <person name="Fan W."/>
            <person name="Wang S."/>
            <person name="Wang H."/>
            <person name="Wang A."/>
            <person name="Jiang F."/>
            <person name="Liu H."/>
            <person name="Zhao H."/>
            <person name="Xu D."/>
            <person name="Zhang Y."/>
        </authorList>
    </citation>
    <scope>NUCLEOTIDE SEQUENCE [LARGE SCALE GENOMIC DNA]</scope>
    <source>
        <strain evidence="2">cv. Yunnan</strain>
        <tissue evidence="1">Leaves</tissue>
    </source>
</reference>